<evidence type="ECO:0000256" key="6">
    <source>
        <dbReference type="ARBA" id="ARBA00022769"/>
    </source>
</evidence>
<keyword evidence="5 12" id="KW-0227">DNA damage</keyword>
<evidence type="ECO:0000256" key="5">
    <source>
        <dbReference type="ARBA" id="ARBA00022763"/>
    </source>
</evidence>
<comment type="subunit">
    <text evidence="10 12 13">Forms a heterotetramer with UvrA during the search for lesions. Interacts with UvrC in an incision complex.</text>
</comment>
<dbReference type="InterPro" id="IPR001650">
    <property type="entry name" value="Helicase_C-like"/>
</dbReference>
<evidence type="ECO:0000256" key="10">
    <source>
        <dbReference type="ARBA" id="ARBA00026033"/>
    </source>
</evidence>
<evidence type="ECO:0000256" key="12">
    <source>
        <dbReference type="HAMAP-Rule" id="MF_00204"/>
    </source>
</evidence>
<protein>
    <recommendedName>
        <fullName evidence="11 12">UvrABC system protein B</fullName>
        <shortName evidence="12">Protein UvrB</shortName>
    </recommendedName>
    <alternativeName>
        <fullName evidence="12">Excinuclease ABC subunit B</fullName>
    </alternativeName>
</protein>
<evidence type="ECO:0000256" key="14">
    <source>
        <dbReference type="SAM" id="Coils"/>
    </source>
</evidence>
<dbReference type="GO" id="GO:0006289">
    <property type="term" value="P:nucleotide-excision repair"/>
    <property type="evidence" value="ECO:0007669"/>
    <property type="project" value="UniProtKB-UniRule"/>
</dbReference>
<dbReference type="Pfam" id="PF04851">
    <property type="entry name" value="ResIII"/>
    <property type="match status" value="1"/>
</dbReference>
<dbReference type="InterPro" id="IPR024759">
    <property type="entry name" value="UvrB_YAD/RRR_dom"/>
</dbReference>
<accession>A0A6I6DJX8</accession>
<keyword evidence="3 12" id="KW-0963">Cytoplasm</keyword>
<dbReference type="GO" id="GO:0005524">
    <property type="term" value="F:ATP binding"/>
    <property type="evidence" value="ECO:0007669"/>
    <property type="project" value="UniProtKB-UniRule"/>
</dbReference>
<dbReference type="InterPro" id="IPR014001">
    <property type="entry name" value="Helicase_ATP-bd"/>
</dbReference>
<dbReference type="KEGG" id="salq:SYNTR_1783"/>
<feature type="domain" description="Helicase ATP-binding" evidence="16">
    <location>
        <begin position="25"/>
        <end position="182"/>
    </location>
</feature>
<keyword evidence="14" id="KW-0175">Coiled coil</keyword>
<evidence type="ECO:0000259" key="15">
    <source>
        <dbReference type="PROSITE" id="PS50151"/>
    </source>
</evidence>
<evidence type="ECO:0000256" key="1">
    <source>
        <dbReference type="ARBA" id="ARBA00004496"/>
    </source>
</evidence>
<dbReference type="InterPro" id="IPR036876">
    <property type="entry name" value="UVR_dom_sf"/>
</dbReference>
<keyword evidence="6 12" id="KW-0228">DNA excision</keyword>
<evidence type="ECO:0000313" key="19">
    <source>
        <dbReference type="Proteomes" id="UP000426444"/>
    </source>
</evidence>
<dbReference type="GO" id="GO:0009381">
    <property type="term" value="F:excinuclease ABC activity"/>
    <property type="evidence" value="ECO:0007669"/>
    <property type="project" value="UniProtKB-UniRule"/>
</dbReference>
<dbReference type="InterPro" id="IPR027417">
    <property type="entry name" value="P-loop_NTPase"/>
</dbReference>
<dbReference type="GO" id="GO:0005737">
    <property type="term" value="C:cytoplasm"/>
    <property type="evidence" value="ECO:0007669"/>
    <property type="project" value="UniProtKB-SubCell"/>
</dbReference>
<dbReference type="NCBIfam" id="NF003673">
    <property type="entry name" value="PRK05298.1"/>
    <property type="match status" value="1"/>
</dbReference>
<dbReference type="GO" id="GO:0003677">
    <property type="term" value="F:DNA binding"/>
    <property type="evidence" value="ECO:0007669"/>
    <property type="project" value="UniProtKB-UniRule"/>
</dbReference>
<dbReference type="PROSITE" id="PS50151">
    <property type="entry name" value="UVR"/>
    <property type="match status" value="1"/>
</dbReference>
<comment type="function">
    <text evidence="12">The UvrABC repair system catalyzes the recognition and processing of DNA lesions. A damage recognition complex composed of 2 UvrA and 2 UvrB subunits scans DNA for abnormalities. Upon binding of the UvrA(2)B(2) complex to a putative damaged site, the DNA wraps around one UvrB monomer. DNA wrap is dependent on ATP binding by UvrB and probably causes local melting of the DNA helix, facilitating insertion of UvrB beta-hairpin between the DNA strands. Then UvrB probes one DNA strand for the presence of a lesion. If a lesion is found the UvrA subunits dissociate and the UvrB-DNA preincision complex is formed. This complex is subsequently bound by UvrC and the second UvrB is released. If no lesion is found, the DNA wraps around the other UvrB subunit that will check the other stand for damage.</text>
</comment>
<feature type="coiled-coil region" evidence="14">
    <location>
        <begin position="256"/>
        <end position="283"/>
    </location>
</feature>
<proteinExistence type="inferred from homology"/>
<comment type="subcellular location">
    <subcellularLocation>
        <location evidence="1 12 13">Cytoplasm</location>
    </subcellularLocation>
</comment>
<keyword evidence="19" id="KW-1185">Reference proteome</keyword>
<reference evidence="19" key="1">
    <citation type="journal article" date="2019" name="Microbiology">
        <title>Complete Genome Sequence of an Uncultured Bacterium of the Candidate Phylum Bipolaricaulota.</title>
        <authorList>
            <person name="Kadnikov V.V."/>
            <person name="Mardanov A.V."/>
            <person name="Beletsky A.V."/>
            <person name="Frank Y.A."/>
            <person name="Karnachuk O.V."/>
            <person name="Ravin N.V."/>
        </authorList>
    </citation>
    <scope>NUCLEOTIDE SEQUENCE [LARGE SCALE GENOMIC DNA]</scope>
</reference>
<dbReference type="GO" id="GO:0016887">
    <property type="term" value="F:ATP hydrolysis activity"/>
    <property type="evidence" value="ECO:0007669"/>
    <property type="project" value="InterPro"/>
</dbReference>
<keyword evidence="12 13" id="KW-0742">SOS response</keyword>
<evidence type="ECO:0000256" key="7">
    <source>
        <dbReference type="ARBA" id="ARBA00022840"/>
    </source>
</evidence>
<evidence type="ECO:0000256" key="2">
    <source>
        <dbReference type="ARBA" id="ARBA00008533"/>
    </source>
</evidence>
<dbReference type="HAMAP" id="MF_00204">
    <property type="entry name" value="UvrB"/>
    <property type="match status" value="1"/>
</dbReference>
<gene>
    <name evidence="12" type="primary">uvrB</name>
    <name evidence="18" type="ORF">SYNTR_1783</name>
</gene>
<dbReference type="Pfam" id="PF12344">
    <property type="entry name" value="UvrB"/>
    <property type="match status" value="1"/>
</dbReference>
<keyword evidence="7 12" id="KW-0067">ATP-binding</keyword>
<evidence type="ECO:0000256" key="3">
    <source>
        <dbReference type="ARBA" id="ARBA00022490"/>
    </source>
</evidence>
<evidence type="ECO:0000313" key="18">
    <source>
        <dbReference type="EMBL" id="QGU00377.1"/>
    </source>
</evidence>
<feature type="domain" description="Helicase C-terminal" evidence="17">
    <location>
        <begin position="429"/>
        <end position="595"/>
    </location>
</feature>
<evidence type="ECO:0000256" key="11">
    <source>
        <dbReference type="ARBA" id="ARBA00029504"/>
    </source>
</evidence>
<dbReference type="InterPro" id="IPR001943">
    <property type="entry name" value="UVR_dom"/>
</dbReference>
<dbReference type="OrthoDB" id="9806651at2"/>
<dbReference type="SUPFAM" id="SSF52540">
    <property type="entry name" value="P-loop containing nucleoside triphosphate hydrolases"/>
    <property type="match status" value="2"/>
</dbReference>
<dbReference type="SUPFAM" id="SSF46600">
    <property type="entry name" value="C-terminal UvrC-binding domain of UvrB"/>
    <property type="match status" value="1"/>
</dbReference>
<dbReference type="InterPro" id="IPR004807">
    <property type="entry name" value="UvrB"/>
</dbReference>
<dbReference type="PANTHER" id="PTHR24029:SF0">
    <property type="entry name" value="UVRABC SYSTEM PROTEIN B"/>
    <property type="match status" value="1"/>
</dbReference>
<dbReference type="InterPro" id="IPR041471">
    <property type="entry name" value="UvrB_inter"/>
</dbReference>
<dbReference type="CDD" id="cd18790">
    <property type="entry name" value="SF2_C_UvrB"/>
    <property type="match status" value="1"/>
</dbReference>
<feature type="domain" description="UVR" evidence="15">
    <location>
        <begin position="620"/>
        <end position="655"/>
    </location>
</feature>
<dbReference type="SMART" id="SM00490">
    <property type="entry name" value="HELICc"/>
    <property type="match status" value="1"/>
</dbReference>
<feature type="coiled-coil region" evidence="14">
    <location>
        <begin position="616"/>
        <end position="643"/>
    </location>
</feature>
<evidence type="ECO:0000259" key="16">
    <source>
        <dbReference type="PROSITE" id="PS51192"/>
    </source>
</evidence>
<evidence type="ECO:0000256" key="13">
    <source>
        <dbReference type="RuleBase" id="RU003587"/>
    </source>
</evidence>
<evidence type="ECO:0000256" key="8">
    <source>
        <dbReference type="ARBA" id="ARBA00022881"/>
    </source>
</evidence>
<dbReference type="Pfam" id="PF02151">
    <property type="entry name" value="UVR"/>
    <property type="match status" value="1"/>
</dbReference>
<evidence type="ECO:0000259" key="17">
    <source>
        <dbReference type="PROSITE" id="PS51194"/>
    </source>
</evidence>
<keyword evidence="8 12" id="KW-0267">Excision nuclease</keyword>
<dbReference type="Pfam" id="PF17757">
    <property type="entry name" value="UvrB_inter"/>
    <property type="match status" value="1"/>
</dbReference>
<evidence type="ECO:0000256" key="9">
    <source>
        <dbReference type="ARBA" id="ARBA00023204"/>
    </source>
</evidence>
<dbReference type="PROSITE" id="PS51194">
    <property type="entry name" value="HELICASE_CTER"/>
    <property type="match status" value="1"/>
</dbReference>
<dbReference type="RefSeq" id="WP_156204169.1">
    <property type="nucleotide sequence ID" value="NZ_CP046457.1"/>
</dbReference>
<comment type="domain">
    <text evidence="12">The beta-hairpin motif is involved in DNA binding.</text>
</comment>
<name>A0A6I6DJX8_9FIRM</name>
<feature type="short sequence motif" description="Beta-hairpin" evidence="12">
    <location>
        <begin position="91"/>
        <end position="114"/>
    </location>
</feature>
<dbReference type="SMART" id="SM00487">
    <property type="entry name" value="DEXDc"/>
    <property type="match status" value="1"/>
</dbReference>
<dbReference type="Gene3D" id="3.40.50.300">
    <property type="entry name" value="P-loop containing nucleotide triphosphate hydrolases"/>
    <property type="match status" value="3"/>
</dbReference>
<dbReference type="Gene3D" id="4.10.860.10">
    <property type="entry name" value="UVR domain"/>
    <property type="match status" value="1"/>
</dbReference>
<dbReference type="PANTHER" id="PTHR24029">
    <property type="entry name" value="UVRABC SYSTEM PROTEIN B"/>
    <property type="match status" value="1"/>
</dbReference>
<dbReference type="NCBIfam" id="TIGR00631">
    <property type="entry name" value="uvrb"/>
    <property type="match status" value="1"/>
</dbReference>
<dbReference type="CDD" id="cd17916">
    <property type="entry name" value="DEXHc_UvrB"/>
    <property type="match status" value="1"/>
</dbReference>
<evidence type="ECO:0000256" key="4">
    <source>
        <dbReference type="ARBA" id="ARBA00022741"/>
    </source>
</evidence>
<dbReference type="InterPro" id="IPR006935">
    <property type="entry name" value="Helicase/UvrB_N"/>
</dbReference>
<dbReference type="PROSITE" id="PS51192">
    <property type="entry name" value="HELICASE_ATP_BIND_1"/>
    <property type="match status" value="1"/>
</dbReference>
<dbReference type="EMBL" id="CP046457">
    <property type="protein sequence ID" value="QGU00377.1"/>
    <property type="molecule type" value="Genomic_DNA"/>
</dbReference>
<organism evidence="18 19">
    <name type="scientific">Candidatus Syntrophocurvum alkaliphilum</name>
    <dbReference type="NCBI Taxonomy" id="2293317"/>
    <lineage>
        <taxon>Bacteria</taxon>
        <taxon>Bacillati</taxon>
        <taxon>Bacillota</taxon>
        <taxon>Clostridia</taxon>
        <taxon>Eubacteriales</taxon>
        <taxon>Syntrophomonadaceae</taxon>
        <taxon>Candidatus Syntrophocurvum</taxon>
    </lineage>
</organism>
<dbReference type="Proteomes" id="UP000426444">
    <property type="component" value="Chromosome"/>
</dbReference>
<keyword evidence="4 12" id="KW-0547">Nucleotide-binding</keyword>
<dbReference type="GO" id="GO:0009380">
    <property type="term" value="C:excinuclease repair complex"/>
    <property type="evidence" value="ECO:0007669"/>
    <property type="project" value="InterPro"/>
</dbReference>
<feature type="binding site" evidence="12">
    <location>
        <begin position="38"/>
        <end position="45"/>
    </location>
    <ligand>
        <name>ATP</name>
        <dbReference type="ChEBI" id="CHEBI:30616"/>
    </ligand>
</feature>
<dbReference type="Pfam" id="PF00271">
    <property type="entry name" value="Helicase_C"/>
    <property type="match status" value="1"/>
</dbReference>
<keyword evidence="9 12" id="KW-0234">DNA repair</keyword>
<comment type="similarity">
    <text evidence="2 12 13">Belongs to the UvrB family.</text>
</comment>
<dbReference type="AlphaFoldDB" id="A0A6I6DJX8"/>
<dbReference type="GO" id="GO:0009432">
    <property type="term" value="P:SOS response"/>
    <property type="evidence" value="ECO:0007669"/>
    <property type="project" value="UniProtKB-UniRule"/>
</dbReference>
<sequence>MAEFKLWSEYKPTGDQPQAIEKLVKGLRNGNRDQTLLGVTGSGKTFTMAQIIQELQRPTLIMAPNKTLAGQLYSEFKGFFPDNAVEYFISYYDYYQPEAYVPHTDTYIEKDSSINDEIDKLRHSATASLLERRDVIIVASVSCIYGLGSPKDYFEMMISLRPGMEIARDDLLKRLVENQYERNDLAFDRGNFRVRGDVVEIFPASTSENAIRVEFFGDEIDRIIEFNYLTGEVFGRRMHVTIFPASHFVTTRDRMLLAADEIEEELQMQMKKFKEEDKLLELQRIEQRTRYDLEMIKEVGFCKGIENYSRYITGRAPGEPPYTLIDFFPEDFLLFMDESHIAVPQVRGMYGGDRSRKQNLVDFGFRLPSALDNRPLQFDEFDEKINQAIYVSATPGDYELEKSLQVVEQIIRPTGLIDPEVDVRPTVDQIDDLINEIHDTVNQGFRVLVTTLTKKMAEDLCDYFSNANIKVRYMHSDIDALERMEILRELRSGVFDVLVGINLLREGLDLPEVALVAILDADKEGFLRSERSLIQTIGRAARNVEGKVIMYADNITNSMRVAIDETNRRREKQIKYNEENNITPESIKKAVHEAIEATVAEEPGEYDISNFGELGKEERDRLVQEIEQEMRKAAEDLDFERAAQLRDVIKELQNPPKKKTRKRKKK</sequence>